<evidence type="ECO:0000256" key="6">
    <source>
        <dbReference type="ARBA" id="ARBA00022741"/>
    </source>
</evidence>
<keyword evidence="10" id="KW-0131">Cell cycle</keyword>
<dbReference type="PROSITE" id="PS51719">
    <property type="entry name" value="G_SEPTIN"/>
    <property type="match status" value="1"/>
</dbReference>
<keyword evidence="11" id="KW-0137">Centromere</keyword>
<evidence type="ECO:0000256" key="7">
    <source>
        <dbReference type="ARBA" id="ARBA00022838"/>
    </source>
</evidence>
<keyword evidence="16" id="KW-1185">Reference proteome</keyword>
<keyword evidence="7" id="KW-0995">Kinetochore</keyword>
<keyword evidence="8" id="KW-0175">Coiled coil</keyword>
<comment type="caution">
    <text evidence="15">The sequence shown here is derived from an EMBL/GenBank/DDBJ whole genome shotgun (WGS) entry which is preliminary data.</text>
</comment>
<dbReference type="OrthoDB" id="416553at2759"/>
<dbReference type="AlphaFoldDB" id="A0A4D9DNE7"/>
<dbReference type="Proteomes" id="UP000297703">
    <property type="component" value="Unassembled WGS sequence"/>
</dbReference>
<keyword evidence="5" id="KW-0132">Cell division</keyword>
<evidence type="ECO:0000256" key="10">
    <source>
        <dbReference type="ARBA" id="ARBA00023306"/>
    </source>
</evidence>
<evidence type="ECO:0000256" key="12">
    <source>
        <dbReference type="RuleBase" id="RU004560"/>
    </source>
</evidence>
<protein>
    <recommendedName>
        <fullName evidence="4">Septin-7</fullName>
    </recommendedName>
</protein>
<dbReference type="GO" id="GO:0032154">
    <property type="term" value="C:cleavage furrow"/>
    <property type="evidence" value="ECO:0007669"/>
    <property type="project" value="UniProtKB-SubCell"/>
</dbReference>
<evidence type="ECO:0000256" key="8">
    <source>
        <dbReference type="ARBA" id="ARBA00023054"/>
    </source>
</evidence>
<dbReference type="GO" id="GO:0030496">
    <property type="term" value="C:midbody"/>
    <property type="evidence" value="ECO:0007669"/>
    <property type="project" value="UniProtKB-SubCell"/>
</dbReference>
<dbReference type="GO" id="GO:0005856">
    <property type="term" value="C:cytoskeleton"/>
    <property type="evidence" value="ECO:0007669"/>
    <property type="project" value="UniProtKB-ARBA"/>
</dbReference>
<feature type="domain" description="Septin-type G" evidence="14">
    <location>
        <begin position="215"/>
        <end position="489"/>
    </location>
</feature>
<proteinExistence type="inferred from homology"/>
<reference evidence="15 16" key="2">
    <citation type="submission" date="2019-04" db="EMBL/GenBank/DDBJ databases">
        <title>The genome sequence of big-headed turtle.</title>
        <authorList>
            <person name="Gong S."/>
        </authorList>
    </citation>
    <scope>NUCLEOTIDE SEQUENCE [LARGE SCALE GENOMIC DNA]</scope>
    <source>
        <strain evidence="15">DO16091913</strain>
        <tissue evidence="15">Muscle</tissue>
    </source>
</reference>
<evidence type="ECO:0000256" key="11">
    <source>
        <dbReference type="ARBA" id="ARBA00023328"/>
    </source>
</evidence>
<dbReference type="SUPFAM" id="SSF52540">
    <property type="entry name" value="P-loop containing nucleoside triphosphate hydrolases"/>
    <property type="match status" value="1"/>
</dbReference>
<dbReference type="InterPro" id="IPR016491">
    <property type="entry name" value="Septin"/>
</dbReference>
<gene>
    <name evidence="15" type="ORF">DR999_PMT20250</name>
</gene>
<keyword evidence="9 12" id="KW-0342">GTP-binding</keyword>
<evidence type="ECO:0000256" key="3">
    <source>
        <dbReference type="ARBA" id="ARBA00004629"/>
    </source>
</evidence>
<dbReference type="EMBL" id="QXTE01000454">
    <property type="protein sequence ID" value="TFJ97861.1"/>
    <property type="molecule type" value="Genomic_DNA"/>
</dbReference>
<name>A0A4D9DNE7_9SAUR</name>
<evidence type="ECO:0000313" key="15">
    <source>
        <dbReference type="EMBL" id="TFJ97861.1"/>
    </source>
</evidence>
<comment type="subcellular location">
    <subcellularLocation>
        <location evidence="3">Chromosome</location>
        <location evidence="3">Centromere</location>
        <location evidence="3">Kinetochore</location>
    </subcellularLocation>
    <subcellularLocation>
        <location evidence="2">Cleavage furrow</location>
    </subcellularLocation>
    <subcellularLocation>
        <location evidence="1">Midbody</location>
    </subcellularLocation>
</comment>
<dbReference type="CDD" id="cd01850">
    <property type="entry name" value="CDC_Septin"/>
    <property type="match status" value="1"/>
</dbReference>
<dbReference type="InterPro" id="IPR030379">
    <property type="entry name" value="G_SEPTIN_dom"/>
</dbReference>
<comment type="similarity">
    <text evidence="12">Belongs to the TRAFAC class TrmE-Era-EngA-EngB-Septin-like GTPase superfamily. Septin GTPase family.</text>
</comment>
<dbReference type="GO" id="GO:0000776">
    <property type="term" value="C:kinetochore"/>
    <property type="evidence" value="ECO:0007669"/>
    <property type="project" value="UniProtKB-KW"/>
</dbReference>
<dbReference type="PANTHER" id="PTHR18884">
    <property type="entry name" value="SEPTIN"/>
    <property type="match status" value="1"/>
</dbReference>
<dbReference type="GO" id="GO:0005525">
    <property type="term" value="F:GTP binding"/>
    <property type="evidence" value="ECO:0007669"/>
    <property type="project" value="UniProtKB-KW"/>
</dbReference>
<evidence type="ECO:0000256" key="1">
    <source>
        <dbReference type="ARBA" id="ARBA00004214"/>
    </source>
</evidence>
<evidence type="ECO:0000256" key="4">
    <source>
        <dbReference type="ARBA" id="ARBA00018906"/>
    </source>
</evidence>
<evidence type="ECO:0000256" key="13">
    <source>
        <dbReference type="SAM" id="MobiDB-lite"/>
    </source>
</evidence>
<evidence type="ECO:0000313" key="16">
    <source>
        <dbReference type="Proteomes" id="UP000297703"/>
    </source>
</evidence>
<dbReference type="STRING" id="55544.A0A4D9DNE7"/>
<feature type="region of interest" description="Disordered" evidence="13">
    <location>
        <begin position="15"/>
        <end position="183"/>
    </location>
</feature>
<dbReference type="Pfam" id="PF00735">
    <property type="entry name" value="Septin"/>
    <property type="match status" value="1"/>
</dbReference>
<dbReference type="GO" id="GO:0051301">
    <property type="term" value="P:cell division"/>
    <property type="evidence" value="ECO:0007669"/>
    <property type="project" value="UniProtKB-KW"/>
</dbReference>
<accession>A0A4D9DNE7</accession>
<dbReference type="Gene3D" id="3.40.50.300">
    <property type="entry name" value="P-loop containing nucleotide triphosphate hydrolases"/>
    <property type="match status" value="1"/>
</dbReference>
<keyword evidence="6 12" id="KW-0547">Nucleotide-binding</keyword>
<dbReference type="FunFam" id="3.40.50.300:FF:000162">
    <property type="entry name" value="septin-7 isoform X1"/>
    <property type="match status" value="1"/>
</dbReference>
<evidence type="ECO:0000256" key="5">
    <source>
        <dbReference type="ARBA" id="ARBA00022618"/>
    </source>
</evidence>
<feature type="compositionally biased region" description="Pro residues" evidence="13">
    <location>
        <begin position="21"/>
        <end position="44"/>
    </location>
</feature>
<evidence type="ECO:0000256" key="9">
    <source>
        <dbReference type="ARBA" id="ARBA00023134"/>
    </source>
</evidence>
<dbReference type="InterPro" id="IPR027417">
    <property type="entry name" value="P-loop_NTPase"/>
</dbReference>
<reference evidence="15 16" key="1">
    <citation type="submission" date="2019-04" db="EMBL/GenBank/DDBJ databases">
        <title>Draft genome of the big-headed turtle Platysternon megacephalum.</title>
        <authorList>
            <person name="Gong S."/>
        </authorList>
    </citation>
    <scope>NUCLEOTIDE SEQUENCE [LARGE SCALE GENOMIC DNA]</scope>
    <source>
        <strain evidence="15">DO16091913</strain>
        <tissue evidence="15">Muscle</tissue>
    </source>
</reference>
<organism evidence="15 16">
    <name type="scientific">Platysternon megacephalum</name>
    <name type="common">big-headed turtle</name>
    <dbReference type="NCBI Taxonomy" id="55544"/>
    <lineage>
        <taxon>Eukaryota</taxon>
        <taxon>Metazoa</taxon>
        <taxon>Chordata</taxon>
        <taxon>Craniata</taxon>
        <taxon>Vertebrata</taxon>
        <taxon>Euteleostomi</taxon>
        <taxon>Archelosauria</taxon>
        <taxon>Testudinata</taxon>
        <taxon>Testudines</taxon>
        <taxon>Cryptodira</taxon>
        <taxon>Durocryptodira</taxon>
        <taxon>Testudinoidea</taxon>
        <taxon>Platysternidae</taxon>
        <taxon>Platysternon</taxon>
    </lineage>
</organism>
<evidence type="ECO:0000259" key="14">
    <source>
        <dbReference type="PROSITE" id="PS51719"/>
    </source>
</evidence>
<sequence length="502" mass="55032">MSDGPCSPWLCNSVERRGLPLSPPLPAPVIHPPPPVSAMTPSPPSQVTVRVKVEKPSMEETPCAGASWETPAPPLPRPQEGATLSRSGPELPCIPKEEPQPPPAGAIMEEANPQQKSPKEAKVPSTCPPKSDGDRGPGSQAQDVPRSSRVLTPHSPMVYTAPPVEPGSAFSASEESDGFGHPGVGAQNRFWRVSRSARFHRPGPPGTVQSLALAEASTPLHGSGGLFFVAGSTLIDSLFLTDLYKDRTLLDAQARVPQTLAIERRAVELEEGGVRVKLTVVDTPGFGDAVDNADCWGSIVDYIDQQFEQFFRDESGLNRKNITDGRVHCCLYFLSPFGHGLRPLDVAFLRAVQHKVNIVPVIGRADALTPREVGAMKEKVRQELEENAISIYQFPDCDSDEDEDFKAQDSELKRSIPFAVVGSNDIVRETKEKAFRGRTYPWGGVEVENPAHCDFLKLRTMLVRTHMQDLKEVTQELHYENYRARCIQSLTRVGARDRASRM</sequence>
<evidence type="ECO:0000256" key="2">
    <source>
        <dbReference type="ARBA" id="ARBA00004626"/>
    </source>
</evidence>